<organism evidence="1 2">
    <name type="scientific">Corynebacterium falsenii</name>
    <dbReference type="NCBI Taxonomy" id="108486"/>
    <lineage>
        <taxon>Bacteria</taxon>
        <taxon>Bacillati</taxon>
        <taxon>Actinomycetota</taxon>
        <taxon>Actinomycetes</taxon>
        <taxon>Mycobacteriales</taxon>
        <taxon>Corynebacteriaceae</taxon>
        <taxon>Corynebacterium</taxon>
    </lineage>
</organism>
<accession>A0A418Q775</accession>
<dbReference type="STRING" id="1451189.CFAL_07160"/>
<reference evidence="1 2" key="1">
    <citation type="submission" date="2018-09" db="EMBL/GenBank/DDBJ databases">
        <title>Optimization and identification of Corynebacterium falsenii FN1-14 from fish paste.</title>
        <authorList>
            <person name="Daroonpunt R."/>
            <person name="Tanasupawat S."/>
        </authorList>
    </citation>
    <scope>NUCLEOTIDE SEQUENCE [LARGE SCALE GENOMIC DNA]</scope>
    <source>
        <strain evidence="1 2">FN1-14</strain>
    </source>
</reference>
<sequence length="221" mass="23819">MSFLMRVRMPDVPGSLGLLAMALGTVSGDIRGVDIVGNDADGTVIDDIIVSLPSGHLPDTLITATQELDGFYVDSIRPYSGTVDRRGQVQMLAGVAEKRRSYSEALEILMEKLPKTMTAGWAVVLDSDPRTHRVAASPAAPEDDGAEYDAPLVEYARVLHPEKDTWIPENWTVMDSALAATPIGNTSLILVIGRPGGPDYLISEVEHLRQLGTIVGAFFEC</sequence>
<gene>
    <name evidence="1" type="ORF">D3M95_05840</name>
</gene>
<comment type="caution">
    <text evidence="1">The sequence shown here is derived from an EMBL/GenBank/DDBJ whole genome shotgun (WGS) entry which is preliminary data.</text>
</comment>
<dbReference type="EMBL" id="QXJK01000005">
    <property type="protein sequence ID" value="RIX34831.1"/>
    <property type="molecule type" value="Genomic_DNA"/>
</dbReference>
<dbReference type="Proteomes" id="UP000285278">
    <property type="component" value="Unassembled WGS sequence"/>
</dbReference>
<evidence type="ECO:0000313" key="2">
    <source>
        <dbReference type="Proteomes" id="UP000285278"/>
    </source>
</evidence>
<name>A0A418Q775_9CORY</name>
<dbReference type="RefSeq" id="WP_119664702.1">
    <property type="nucleotide sequence ID" value="NZ_JAQPSN010000013.1"/>
</dbReference>
<protein>
    <submittedName>
        <fullName evidence="1">Amino acid-binding ACT domain protein</fullName>
    </submittedName>
</protein>
<keyword evidence="2" id="KW-1185">Reference proteome</keyword>
<evidence type="ECO:0000313" key="1">
    <source>
        <dbReference type="EMBL" id="RIX34831.1"/>
    </source>
</evidence>
<dbReference type="AlphaFoldDB" id="A0A418Q775"/>
<dbReference type="OrthoDB" id="5243606at2"/>
<proteinExistence type="predicted"/>